<gene>
    <name evidence="1" type="ORF">EZS27_020248</name>
</gene>
<dbReference type="EMBL" id="SNRY01001413">
    <property type="protein sequence ID" value="KAA6331117.1"/>
    <property type="molecule type" value="Genomic_DNA"/>
</dbReference>
<accession>A0A5J4RAL3</accession>
<organism evidence="1">
    <name type="scientific">termite gut metagenome</name>
    <dbReference type="NCBI Taxonomy" id="433724"/>
    <lineage>
        <taxon>unclassified sequences</taxon>
        <taxon>metagenomes</taxon>
        <taxon>organismal metagenomes</taxon>
    </lineage>
</organism>
<sequence length="45" mass="5218">MARIMPVYECLAKEQGRVKIKASTYFQPFILEQSMKKIENVLGDI</sequence>
<comment type="caution">
    <text evidence="1">The sequence shown here is derived from an EMBL/GenBank/DDBJ whole genome shotgun (WGS) entry which is preliminary data.</text>
</comment>
<proteinExistence type="predicted"/>
<name>A0A5J4RAL3_9ZZZZ</name>
<evidence type="ECO:0000313" key="1">
    <source>
        <dbReference type="EMBL" id="KAA6331117.1"/>
    </source>
</evidence>
<dbReference type="AlphaFoldDB" id="A0A5J4RAL3"/>
<reference evidence="1" key="1">
    <citation type="submission" date="2019-03" db="EMBL/GenBank/DDBJ databases">
        <title>Single cell metagenomics reveals metabolic interactions within the superorganism composed of flagellate Streblomastix strix and complex community of Bacteroidetes bacteria on its surface.</title>
        <authorList>
            <person name="Treitli S.C."/>
            <person name="Kolisko M."/>
            <person name="Husnik F."/>
            <person name="Keeling P."/>
            <person name="Hampl V."/>
        </authorList>
    </citation>
    <scope>NUCLEOTIDE SEQUENCE</scope>
    <source>
        <strain evidence="1">STM</strain>
    </source>
</reference>
<protein>
    <submittedName>
        <fullName evidence="1">Uncharacterized protein</fullName>
    </submittedName>
</protein>